<reference evidence="1" key="2">
    <citation type="journal article" date="2023" name="IMA Fungus">
        <title>Comparative genomic study of the Penicillium genus elucidates a diverse pangenome and 15 lateral gene transfer events.</title>
        <authorList>
            <person name="Petersen C."/>
            <person name="Sorensen T."/>
            <person name="Nielsen M.R."/>
            <person name="Sondergaard T.E."/>
            <person name="Sorensen J.L."/>
            <person name="Fitzpatrick D.A."/>
            <person name="Frisvad J.C."/>
            <person name="Nielsen K.L."/>
        </authorList>
    </citation>
    <scope>NUCLEOTIDE SEQUENCE</scope>
    <source>
        <strain evidence="1">IBT 3081</strain>
    </source>
</reference>
<dbReference type="Proteomes" id="UP001147752">
    <property type="component" value="Unassembled WGS sequence"/>
</dbReference>
<proteinExistence type="predicted"/>
<dbReference type="RefSeq" id="XP_056583736.1">
    <property type="nucleotide sequence ID" value="XM_056719601.1"/>
</dbReference>
<organism evidence="1 2">
    <name type="scientific">Penicillium concentricum</name>
    <dbReference type="NCBI Taxonomy" id="293559"/>
    <lineage>
        <taxon>Eukaryota</taxon>
        <taxon>Fungi</taxon>
        <taxon>Dikarya</taxon>
        <taxon>Ascomycota</taxon>
        <taxon>Pezizomycotina</taxon>
        <taxon>Eurotiomycetes</taxon>
        <taxon>Eurotiomycetidae</taxon>
        <taxon>Eurotiales</taxon>
        <taxon>Aspergillaceae</taxon>
        <taxon>Penicillium</taxon>
    </lineage>
</organism>
<evidence type="ECO:0000313" key="2">
    <source>
        <dbReference type="Proteomes" id="UP001147752"/>
    </source>
</evidence>
<comment type="caution">
    <text evidence="1">The sequence shown here is derived from an EMBL/GenBank/DDBJ whole genome shotgun (WGS) entry which is preliminary data.</text>
</comment>
<gene>
    <name evidence="1" type="ORF">N7517_001871</name>
</gene>
<protein>
    <submittedName>
        <fullName evidence="1">Uncharacterized protein</fullName>
    </submittedName>
</protein>
<dbReference type="OrthoDB" id="2305901at2759"/>
<evidence type="ECO:0000313" key="1">
    <source>
        <dbReference type="EMBL" id="KAJ5383960.1"/>
    </source>
</evidence>
<accession>A0A9W9SSX3</accession>
<keyword evidence="2" id="KW-1185">Reference proteome</keyword>
<dbReference type="GeneID" id="81458784"/>
<dbReference type="EMBL" id="JAPZBT010000001">
    <property type="protein sequence ID" value="KAJ5383960.1"/>
    <property type="molecule type" value="Genomic_DNA"/>
</dbReference>
<dbReference type="AlphaFoldDB" id="A0A9W9SSX3"/>
<sequence length="202" mass="23683">MEADGEPLNDVMLKISSGRRQTYANLMKSATVTIYNRKTEGMVQPALEDVFFPKLHTLRLVLRFYDLDTGEESIRVPTLNMPNLQTLHVDRWARPSILYPAQWDNLTDRILKLFPNLSNVRIEIPAILYIAESEALSENLPNLESIQFEKFYPSRTRKVVWRIQVLMIWTMRMRITIIRIDEDTDDEDTANEHTYSEGTYEE</sequence>
<reference evidence="1" key="1">
    <citation type="submission" date="2022-12" db="EMBL/GenBank/DDBJ databases">
        <authorList>
            <person name="Petersen C."/>
        </authorList>
    </citation>
    <scope>NUCLEOTIDE SEQUENCE</scope>
    <source>
        <strain evidence="1">IBT 3081</strain>
    </source>
</reference>
<name>A0A9W9SSX3_9EURO</name>